<reference evidence="2 3" key="1">
    <citation type="submission" date="2020-10" db="EMBL/GenBank/DDBJ databases">
        <title>Connecting structure to function with the recovery of over 1000 high-quality activated sludge metagenome-assembled genomes encoding full-length rRNA genes using long-read sequencing.</title>
        <authorList>
            <person name="Singleton C.M."/>
            <person name="Petriglieri F."/>
            <person name="Kristensen J.M."/>
            <person name="Kirkegaard R.H."/>
            <person name="Michaelsen T.Y."/>
            <person name="Andersen M.H."/>
            <person name="Karst S.M."/>
            <person name="Dueholm M.S."/>
            <person name="Nielsen P.H."/>
            <person name="Albertsen M."/>
        </authorList>
    </citation>
    <scope>NUCLEOTIDE SEQUENCE [LARGE SCALE GENOMIC DNA]</scope>
    <source>
        <strain evidence="2">Ribe_18-Q3-R11-54_BAT3C.373</strain>
    </source>
</reference>
<proteinExistence type="predicted"/>
<evidence type="ECO:0008006" key="4">
    <source>
        <dbReference type="Google" id="ProtNLM"/>
    </source>
</evidence>
<dbReference type="AlphaFoldDB" id="A0A9D7S9I9"/>
<keyword evidence="1" id="KW-0472">Membrane</keyword>
<keyword evidence="1" id="KW-1133">Transmembrane helix</keyword>
<comment type="caution">
    <text evidence="2">The sequence shown here is derived from an EMBL/GenBank/DDBJ whole genome shotgun (WGS) entry which is preliminary data.</text>
</comment>
<dbReference type="Proteomes" id="UP000808349">
    <property type="component" value="Unassembled WGS sequence"/>
</dbReference>
<feature type="transmembrane region" description="Helical" evidence="1">
    <location>
        <begin position="102"/>
        <end position="129"/>
    </location>
</feature>
<feature type="transmembrane region" description="Helical" evidence="1">
    <location>
        <begin position="182"/>
        <end position="202"/>
    </location>
</feature>
<protein>
    <recommendedName>
        <fullName evidence="4">ABC transporter permease</fullName>
    </recommendedName>
</protein>
<evidence type="ECO:0000256" key="1">
    <source>
        <dbReference type="SAM" id="Phobius"/>
    </source>
</evidence>
<feature type="transmembrane region" description="Helical" evidence="1">
    <location>
        <begin position="149"/>
        <end position="170"/>
    </location>
</feature>
<gene>
    <name evidence="2" type="ORF">IPO85_10205</name>
</gene>
<feature type="transmembrane region" description="Helical" evidence="1">
    <location>
        <begin position="61"/>
        <end position="82"/>
    </location>
</feature>
<sequence length="248" mass="27881">MSNQSIIFSSKRFMILLKREINHAKRPFLYAIGGVFGGLSIGVLVQLFSNSNLHNTINIDSLVMSVAIMGIIWSSISFSELINPASKQQYLALPASTLEKILSKWSIVSILIPIFFIVCYILYSYAFTFVINALSTKNLTYAYFPINDIVKFILSLSLAQSIFFAGSVWMPKNSILKTGAGLVAVFFAICIFSLFAMKIIFYDVIDGWSLNSRNVDVDFPMFEDIQFGLCKIDSIPSYICIFYNGFVF</sequence>
<organism evidence="2 3">
    <name type="scientific">Candidatus Defluviibacterium haderslevense</name>
    <dbReference type="NCBI Taxonomy" id="2981993"/>
    <lineage>
        <taxon>Bacteria</taxon>
        <taxon>Pseudomonadati</taxon>
        <taxon>Bacteroidota</taxon>
        <taxon>Saprospiria</taxon>
        <taxon>Saprospirales</taxon>
        <taxon>Saprospiraceae</taxon>
        <taxon>Candidatus Defluviibacterium</taxon>
    </lineage>
</organism>
<keyword evidence="1" id="KW-0812">Transmembrane</keyword>
<dbReference type="EMBL" id="JADKFW010000005">
    <property type="protein sequence ID" value="MBK9717869.1"/>
    <property type="molecule type" value="Genomic_DNA"/>
</dbReference>
<evidence type="ECO:0000313" key="3">
    <source>
        <dbReference type="Proteomes" id="UP000808349"/>
    </source>
</evidence>
<name>A0A9D7S9I9_9BACT</name>
<accession>A0A9D7S9I9</accession>
<feature type="transmembrane region" description="Helical" evidence="1">
    <location>
        <begin position="28"/>
        <end position="49"/>
    </location>
</feature>
<evidence type="ECO:0000313" key="2">
    <source>
        <dbReference type="EMBL" id="MBK9717869.1"/>
    </source>
</evidence>